<evidence type="ECO:0008006" key="4">
    <source>
        <dbReference type="Google" id="ProtNLM"/>
    </source>
</evidence>
<dbReference type="Proteomes" id="UP000184394">
    <property type="component" value="Unassembled WGS sequence"/>
</dbReference>
<keyword evidence="1" id="KW-0812">Transmembrane</keyword>
<evidence type="ECO:0000313" key="3">
    <source>
        <dbReference type="Proteomes" id="UP000184394"/>
    </source>
</evidence>
<organism evidence="2 3">
    <name type="scientific">Ruminococcus flavefaciens</name>
    <dbReference type="NCBI Taxonomy" id="1265"/>
    <lineage>
        <taxon>Bacteria</taxon>
        <taxon>Bacillati</taxon>
        <taxon>Bacillota</taxon>
        <taxon>Clostridia</taxon>
        <taxon>Eubacteriales</taxon>
        <taxon>Oscillospiraceae</taxon>
        <taxon>Ruminococcus</taxon>
    </lineage>
</organism>
<dbReference type="AlphaFoldDB" id="A0A1M7G1V3"/>
<feature type="transmembrane region" description="Helical" evidence="1">
    <location>
        <begin position="6"/>
        <end position="25"/>
    </location>
</feature>
<evidence type="ECO:0000256" key="1">
    <source>
        <dbReference type="SAM" id="Phobius"/>
    </source>
</evidence>
<evidence type="ECO:0000313" key="2">
    <source>
        <dbReference type="EMBL" id="SHM10186.1"/>
    </source>
</evidence>
<gene>
    <name evidence="2" type="ORF">SAMN04487860_1018</name>
</gene>
<name>A0A1M7G1V3_RUMFL</name>
<proteinExistence type="predicted"/>
<dbReference type="Pfam" id="PF12664">
    <property type="entry name" value="DUF3789"/>
    <property type="match status" value="1"/>
</dbReference>
<protein>
    <recommendedName>
        <fullName evidence="4">DUF3789 domain-containing protein</fullName>
    </recommendedName>
</protein>
<reference evidence="2 3" key="1">
    <citation type="submission" date="2016-11" db="EMBL/GenBank/DDBJ databases">
        <authorList>
            <person name="Jaros S."/>
            <person name="Januszkiewicz K."/>
            <person name="Wedrychowicz H."/>
        </authorList>
    </citation>
    <scope>NUCLEOTIDE SEQUENCE [LARGE SCALE GENOMIC DNA]</scope>
    <source>
        <strain evidence="2 3">Y1</strain>
    </source>
</reference>
<keyword evidence="1" id="KW-0472">Membrane</keyword>
<dbReference type="InterPro" id="IPR024522">
    <property type="entry name" value="DUF3789"/>
</dbReference>
<dbReference type="EMBL" id="FRCT01000001">
    <property type="protein sequence ID" value="SHM10186.1"/>
    <property type="molecule type" value="Genomic_DNA"/>
</dbReference>
<sequence>MLNFLFGSMCGGVLGVITMCLCTAAKWGDEHIDSR</sequence>
<dbReference type="RefSeq" id="WP_072947576.1">
    <property type="nucleotide sequence ID" value="NZ_FRCT01000001.1"/>
</dbReference>
<keyword evidence="1" id="KW-1133">Transmembrane helix</keyword>
<accession>A0A1M7G1V3</accession>
<dbReference type="OrthoDB" id="1768943at2"/>